<proteinExistence type="predicted"/>
<dbReference type="AlphaFoldDB" id="A0A1B1U4J1"/>
<evidence type="ECO:0000256" key="1">
    <source>
        <dbReference type="SAM" id="Phobius"/>
    </source>
</evidence>
<evidence type="ECO:0000313" key="2">
    <source>
        <dbReference type="EMBL" id="ANV97668.1"/>
    </source>
</evidence>
<gene>
    <name evidence="2" type="ORF">BBW65_02090</name>
</gene>
<dbReference type="Proteomes" id="UP000092884">
    <property type="component" value="Chromosome"/>
</dbReference>
<keyword evidence="1" id="KW-0472">Membrane</keyword>
<name>A0A1B1U4J1_9HELI</name>
<keyword evidence="1" id="KW-0812">Transmembrane</keyword>
<keyword evidence="3" id="KW-1185">Reference proteome</keyword>
<dbReference type="EMBL" id="CP016503">
    <property type="protein sequence ID" value="ANV97668.1"/>
    <property type="molecule type" value="Genomic_DNA"/>
</dbReference>
<sequence length="83" mass="9603">MVFCTNGICGNARIFDLLFGFDLGNSALWQFLNLFGFIFGVCFYKSTFFNFSSLVWIRHDFGVFQAWLGVFLLKLVCGALFFW</sequence>
<feature type="transmembrane region" description="Helical" evidence="1">
    <location>
        <begin position="61"/>
        <end position="82"/>
    </location>
</feature>
<keyword evidence="1" id="KW-1133">Transmembrane helix</keyword>
<organism evidence="2 3">
    <name type="scientific">Helicobacter enhydrae</name>
    <dbReference type="NCBI Taxonomy" id="222136"/>
    <lineage>
        <taxon>Bacteria</taxon>
        <taxon>Pseudomonadati</taxon>
        <taxon>Campylobacterota</taxon>
        <taxon>Epsilonproteobacteria</taxon>
        <taxon>Campylobacterales</taxon>
        <taxon>Helicobacteraceae</taxon>
        <taxon>Helicobacter</taxon>
    </lineage>
</organism>
<accession>A0A1B1U4J1</accession>
<feature type="transmembrane region" description="Helical" evidence="1">
    <location>
        <begin position="27"/>
        <end position="49"/>
    </location>
</feature>
<evidence type="ECO:0000313" key="3">
    <source>
        <dbReference type="Proteomes" id="UP000092884"/>
    </source>
</evidence>
<dbReference type="STRING" id="222136.BBW65_02090"/>
<reference evidence="3" key="1">
    <citation type="submission" date="2016-07" db="EMBL/GenBank/DDBJ databases">
        <authorList>
            <person name="Florea S."/>
            <person name="Webb J.S."/>
            <person name="Jaromczyk J."/>
            <person name="Schardl C.L."/>
        </authorList>
    </citation>
    <scope>NUCLEOTIDE SEQUENCE [LARGE SCALE GENOMIC DNA]</scope>
    <source>
        <strain evidence="3">MIT 01-6242</strain>
    </source>
</reference>
<protein>
    <recommendedName>
        <fullName evidence="4">Transmembrane protein</fullName>
    </recommendedName>
</protein>
<evidence type="ECO:0008006" key="4">
    <source>
        <dbReference type="Google" id="ProtNLM"/>
    </source>
</evidence>
<dbReference type="KEGG" id="het:BBW65_02090"/>